<proteinExistence type="predicted"/>
<dbReference type="PANTHER" id="PTHR48050">
    <property type="entry name" value="STEROL 3-BETA-GLUCOSYLTRANSFERASE"/>
    <property type="match status" value="1"/>
</dbReference>
<dbReference type="STRING" id="1502745.SAMN02799620_00344"/>
<dbReference type="FunFam" id="3.40.50.2000:FF:000072">
    <property type="entry name" value="Glycosyl transferase"/>
    <property type="match status" value="1"/>
</dbReference>
<dbReference type="InterPro" id="IPR010610">
    <property type="entry name" value="EryCIII-like_C"/>
</dbReference>
<dbReference type="SUPFAM" id="SSF53756">
    <property type="entry name" value="UDP-Glycosyltransferase/glycogen phosphorylase"/>
    <property type="match status" value="1"/>
</dbReference>
<evidence type="ECO:0000313" key="3">
    <source>
        <dbReference type="Proteomes" id="UP000199707"/>
    </source>
</evidence>
<feature type="domain" description="Erythromycin biosynthesis protein CIII-like C-terminal" evidence="1">
    <location>
        <begin position="294"/>
        <end position="412"/>
    </location>
</feature>
<dbReference type="Gene3D" id="3.40.50.2000">
    <property type="entry name" value="Glycogen Phosphorylase B"/>
    <property type="match status" value="2"/>
</dbReference>
<dbReference type="GO" id="GO:0016758">
    <property type="term" value="F:hexosyltransferase activity"/>
    <property type="evidence" value="ECO:0007669"/>
    <property type="project" value="UniProtKB-ARBA"/>
</dbReference>
<name>A0A1G4V678_9MYCO</name>
<dbReference type="Pfam" id="PF06722">
    <property type="entry name" value="EryCIII-like_C"/>
    <property type="match status" value="1"/>
</dbReference>
<reference evidence="3" key="1">
    <citation type="submission" date="2016-10" db="EMBL/GenBank/DDBJ databases">
        <authorList>
            <person name="Varghese N."/>
            <person name="Submissions S."/>
        </authorList>
    </citation>
    <scope>NUCLEOTIDE SEQUENCE [LARGE SCALE GENOMIC DNA]</scope>
    <source>
        <strain evidence="3">UNC267MFSha1.1M11</strain>
    </source>
</reference>
<gene>
    <name evidence="2" type="ORF">SAMN02799620_00344</name>
</gene>
<sequence length="436" mass="46320">MPEILIASCPPVGHIGPLLNVARGLVGRGDRVTVLTSARHADAIRAAGARPLPLPVGADFDDTALDAELPGRAETSGIARVNFDVKHVFVRPLPYQAAALSDALAGSTFDVILADAFFLGILPILLKNRPDRPPVLAYVTSPLLLTSRDTAPGGTGILPGTGRLGRLRNRALNVLAQRILLRPAHQSLIAMLDALGLPEPPAFVLDSGILADRVIVPTIPEFEYPRSDLPGHVCFVGAVTPAPASDFTPPAWWHRLDQGRPVVHVTQGTVDNADLSRLIEPTIAALADENVTLVVSTGGRPVDQIRTPLPANTVATEFVPHDMLLPRVDVMVTNGGYGAVQRALMAGVPLVVAGNTEDKPEVAARVEWFGAGVNLRSGTPSPTSIHRAVREVLSQHAYRRTAAELQQAYARRDGVAAIADVIDAVIAEWQVVSRHA</sequence>
<organism evidence="2 3">
    <name type="scientific">Mycolicibacterium fluoranthenivorans</name>
    <dbReference type="NCBI Taxonomy" id="258505"/>
    <lineage>
        <taxon>Bacteria</taxon>
        <taxon>Bacillati</taxon>
        <taxon>Actinomycetota</taxon>
        <taxon>Actinomycetes</taxon>
        <taxon>Mycobacteriales</taxon>
        <taxon>Mycobacteriaceae</taxon>
        <taxon>Mycolicibacterium</taxon>
    </lineage>
</organism>
<dbReference type="GO" id="GO:0016020">
    <property type="term" value="C:membrane"/>
    <property type="evidence" value="ECO:0007669"/>
    <property type="project" value="GOC"/>
</dbReference>
<dbReference type="GO" id="GO:0017000">
    <property type="term" value="P:antibiotic biosynthetic process"/>
    <property type="evidence" value="ECO:0007669"/>
    <property type="project" value="UniProtKB-ARBA"/>
</dbReference>
<keyword evidence="2" id="KW-0808">Transferase</keyword>
<dbReference type="GO" id="GO:0008194">
    <property type="term" value="F:UDP-glycosyltransferase activity"/>
    <property type="evidence" value="ECO:0007669"/>
    <property type="project" value="InterPro"/>
</dbReference>
<dbReference type="RefSeq" id="WP_090353301.1">
    <property type="nucleotide sequence ID" value="NZ_FMUB01000001.1"/>
</dbReference>
<dbReference type="CDD" id="cd03784">
    <property type="entry name" value="GT1_Gtf-like"/>
    <property type="match status" value="1"/>
</dbReference>
<dbReference type="InterPro" id="IPR050426">
    <property type="entry name" value="Glycosyltransferase_28"/>
</dbReference>
<accession>A0A1G4V678</accession>
<dbReference type="PANTHER" id="PTHR48050:SF13">
    <property type="entry name" value="STEROL 3-BETA-GLUCOSYLTRANSFERASE UGT80A2"/>
    <property type="match status" value="1"/>
</dbReference>
<dbReference type="GO" id="GO:0009247">
    <property type="term" value="P:glycolipid biosynthetic process"/>
    <property type="evidence" value="ECO:0007669"/>
    <property type="project" value="UniProtKB-ARBA"/>
</dbReference>
<dbReference type="Proteomes" id="UP000199707">
    <property type="component" value="Unassembled WGS sequence"/>
</dbReference>
<protein>
    <submittedName>
        <fullName evidence="2">Glycosyltransferase, MGT family</fullName>
    </submittedName>
</protein>
<dbReference type="InterPro" id="IPR002213">
    <property type="entry name" value="UDP_glucos_trans"/>
</dbReference>
<evidence type="ECO:0000259" key="1">
    <source>
        <dbReference type="Pfam" id="PF06722"/>
    </source>
</evidence>
<dbReference type="EMBL" id="FMUB01000001">
    <property type="protein sequence ID" value="SCX01851.1"/>
    <property type="molecule type" value="Genomic_DNA"/>
</dbReference>
<evidence type="ECO:0000313" key="2">
    <source>
        <dbReference type="EMBL" id="SCX01851.1"/>
    </source>
</evidence>
<dbReference type="AlphaFoldDB" id="A0A1G4V678"/>